<keyword evidence="1" id="KW-1133">Transmembrane helix</keyword>
<feature type="domain" description="GTPase-associated protein 1 N-terminal" evidence="2">
    <location>
        <begin position="6"/>
        <end position="144"/>
    </location>
</feature>
<dbReference type="eggNOG" id="ENOG502Z8TH">
    <property type="taxonomic scope" value="Bacteria"/>
</dbReference>
<organism evidence="4 5">
    <name type="scientific">Brevibacillus panacihumi W25</name>
    <dbReference type="NCBI Taxonomy" id="1408254"/>
    <lineage>
        <taxon>Bacteria</taxon>
        <taxon>Bacillati</taxon>
        <taxon>Bacillota</taxon>
        <taxon>Bacilli</taxon>
        <taxon>Bacillales</taxon>
        <taxon>Paenibacillaceae</taxon>
        <taxon>Brevibacillus</taxon>
    </lineage>
</organism>
<evidence type="ECO:0000259" key="3">
    <source>
        <dbReference type="Pfam" id="PF20014"/>
    </source>
</evidence>
<feature type="domain" description="GTPase-associated protein 1 middle" evidence="3">
    <location>
        <begin position="160"/>
        <end position="262"/>
    </location>
</feature>
<dbReference type="InterPro" id="IPR045401">
    <property type="entry name" value="GAP1-M"/>
</dbReference>
<dbReference type="HOGENOM" id="CLU_009413_0_0_9"/>
<dbReference type="Pfam" id="PF20013">
    <property type="entry name" value="GAP1-N2"/>
    <property type="match status" value="1"/>
</dbReference>
<protein>
    <recommendedName>
        <fullName evidence="6">Glycosyltransferase</fullName>
    </recommendedName>
</protein>
<gene>
    <name evidence="4" type="ORF">T458_27425</name>
</gene>
<keyword evidence="1" id="KW-0812">Transmembrane</keyword>
<dbReference type="EMBL" id="AYJU01000018">
    <property type="protein sequence ID" value="EST52012.1"/>
    <property type="molecule type" value="Genomic_DNA"/>
</dbReference>
<name>V6M0W4_9BACL</name>
<comment type="caution">
    <text evidence="4">The sequence shown here is derived from an EMBL/GenBank/DDBJ whole genome shotgun (WGS) entry which is preliminary data.</text>
</comment>
<dbReference type="STRING" id="1408254.T458_27425"/>
<accession>V6M0W4</accession>
<keyword evidence="5" id="KW-1185">Reference proteome</keyword>
<reference evidence="4 5" key="1">
    <citation type="journal article" date="2014" name="Genome Announc.">
        <title>Draft Genome Sequence of Brevibacillus panacihumi Strain W25, a Halotolerant Hydrocarbon-Degrading Bacterium.</title>
        <authorList>
            <person name="Wang X."/>
            <person name="Jin D."/>
            <person name="Zhou L."/>
            <person name="Wu L."/>
            <person name="An W."/>
            <person name="Chen Y."/>
            <person name="Zhao L."/>
        </authorList>
    </citation>
    <scope>NUCLEOTIDE SEQUENCE [LARGE SCALE GENOMIC DNA]</scope>
    <source>
        <strain evidence="4 5">W25</strain>
    </source>
</reference>
<keyword evidence="1" id="KW-0472">Membrane</keyword>
<feature type="transmembrane region" description="Helical" evidence="1">
    <location>
        <begin position="751"/>
        <end position="770"/>
    </location>
</feature>
<evidence type="ECO:0000313" key="4">
    <source>
        <dbReference type="EMBL" id="EST52012.1"/>
    </source>
</evidence>
<evidence type="ECO:0000256" key="1">
    <source>
        <dbReference type="SAM" id="Phobius"/>
    </source>
</evidence>
<dbReference type="InterPro" id="IPR045402">
    <property type="entry name" value="GAP1-N2"/>
</dbReference>
<evidence type="ECO:0000313" key="5">
    <source>
        <dbReference type="Proteomes" id="UP000017973"/>
    </source>
</evidence>
<evidence type="ECO:0000259" key="2">
    <source>
        <dbReference type="Pfam" id="PF20013"/>
    </source>
</evidence>
<dbReference type="Proteomes" id="UP000017973">
    <property type="component" value="Unassembled WGS sequence"/>
</dbReference>
<proteinExistence type="predicted"/>
<dbReference type="RefSeq" id="WP_023559201.1">
    <property type="nucleotide sequence ID" value="NZ_KI629786.1"/>
</dbReference>
<evidence type="ECO:0008006" key="6">
    <source>
        <dbReference type="Google" id="ProtNLM"/>
    </source>
</evidence>
<dbReference type="Pfam" id="PF20014">
    <property type="entry name" value="GAP1-M"/>
    <property type="match status" value="1"/>
</dbReference>
<dbReference type="PATRIC" id="fig|1408254.3.peg.5339"/>
<dbReference type="AlphaFoldDB" id="V6M0W4"/>
<sequence>MSRPLILQQYYTRGRQGIFRANEGYDTVAKSPGLDNQFIKKTLHPFCVYQAPRQLQERSEADVSRYPKALVCFRAETGELVLGQSVFVGADFTGQRNTFFSHNYVIPAERSDVFIREPARIFGVESFQKQHDEAKGKELPGLDELPYKQGTTGQDRRQVLQRLGIDQTVFKQLLHAIMLSLSGKKKVFISLPGDIAESTAQAHQLLEILYTCLPYEMRRHFGFLTYSDEPQSKKHIHLMFVEAGSIRPGNGQNDKDFLFDFASQRLLNTELTEGKHEYLDFAWEFLQDSRILASFHEFCEEVLQGADRQTGLSLVTYYQLCALYQIEKGRMSVYENNRPAIWQVLNHYLRQAQLLKKDRLHELMRAIYLLETQALSQQHWPEIELVKQIADSYSVARNEVEKAEKVQYVIDVLSKGKNLLKTSYVAEVYQHVSGHRDLFHALMRQVLGYKVLVKPLFEEYLVERLKAVATITQMLKEIEFWAKNAPLAIRHPFFATTTIPKLIGLMIEERKRLDAAMQIHHFFDSFAGSPSYAEELLDEVDKTLLKKVALDTLSQKDFDQILSLLEDKPQTFFDGLDLEARNKLDMMMNVASLEELSEIPGPEEFFRKWDRNDIESQQRLLQNMLVIPLREESFAKVALIFHVADESQQAAFRYAEMIAYVGKGGGDEAVHAFLQWAMTQRMFFSGKLLEPAFRHALKSFFAEERGQRLRQKEWRKRWYAIRNADFRKLLDEVRNETTHPLVKFFRKKSTAVTGLIVLVAAGAVSGYLYWQPGTQPANGDAHEGNEAPARVRVPQQVEFVPVYKLMVDPKIEPVLMQPALPEQAPESPTEPIPQDG</sequence>
<dbReference type="OrthoDB" id="2931061at2"/>